<gene>
    <name evidence="2" type="ORF">LCGC14_0605520</name>
</gene>
<dbReference type="EMBL" id="LAZR01000987">
    <property type="protein sequence ID" value="KKN53124.1"/>
    <property type="molecule type" value="Genomic_DNA"/>
</dbReference>
<reference evidence="2" key="1">
    <citation type="journal article" date="2015" name="Nature">
        <title>Complex archaea that bridge the gap between prokaryotes and eukaryotes.</title>
        <authorList>
            <person name="Spang A."/>
            <person name="Saw J.H."/>
            <person name="Jorgensen S.L."/>
            <person name="Zaremba-Niedzwiedzka K."/>
            <person name="Martijn J."/>
            <person name="Lind A.E."/>
            <person name="van Eijk R."/>
            <person name="Schleper C."/>
            <person name="Guy L."/>
            <person name="Ettema T.J."/>
        </authorList>
    </citation>
    <scope>NUCLEOTIDE SEQUENCE</scope>
</reference>
<protein>
    <submittedName>
        <fullName evidence="2">Uncharacterized protein</fullName>
    </submittedName>
</protein>
<name>A0A0F9RE07_9ZZZZ</name>
<feature type="region of interest" description="Disordered" evidence="1">
    <location>
        <begin position="59"/>
        <end position="90"/>
    </location>
</feature>
<evidence type="ECO:0000256" key="1">
    <source>
        <dbReference type="SAM" id="MobiDB-lite"/>
    </source>
</evidence>
<sequence length="90" mass="10118">MTDKKIQVRAGEGRQVHFPLRVIAAPGRRTLVLDGSTVVEVPLNMRFVRRSLRNGDLLVVQTEEPKPKAKPKSKPKAEAPPHSWTDPEEQ</sequence>
<accession>A0A0F9RE07</accession>
<organism evidence="2">
    <name type="scientific">marine sediment metagenome</name>
    <dbReference type="NCBI Taxonomy" id="412755"/>
    <lineage>
        <taxon>unclassified sequences</taxon>
        <taxon>metagenomes</taxon>
        <taxon>ecological metagenomes</taxon>
    </lineage>
</organism>
<comment type="caution">
    <text evidence="2">The sequence shown here is derived from an EMBL/GenBank/DDBJ whole genome shotgun (WGS) entry which is preliminary data.</text>
</comment>
<dbReference type="AlphaFoldDB" id="A0A0F9RE07"/>
<proteinExistence type="predicted"/>
<evidence type="ECO:0000313" key="2">
    <source>
        <dbReference type="EMBL" id="KKN53124.1"/>
    </source>
</evidence>